<accession>A0ABD1DMM1</accession>
<dbReference type="PANTHER" id="PTHR16134">
    <property type="entry name" value="F-BOX/TPR REPEAT PROTEIN POF3"/>
    <property type="match status" value="1"/>
</dbReference>
<dbReference type="SUPFAM" id="SSF81383">
    <property type="entry name" value="F-box domain"/>
    <property type="match status" value="1"/>
</dbReference>
<comment type="caution">
    <text evidence="2">The sequence shown here is derived from an EMBL/GenBank/DDBJ whole genome shotgun (WGS) entry which is preliminary data.</text>
</comment>
<dbReference type="SMART" id="SM00256">
    <property type="entry name" value="FBOX"/>
    <property type="match status" value="1"/>
</dbReference>
<feature type="domain" description="F-box" evidence="1">
    <location>
        <begin position="17"/>
        <end position="68"/>
    </location>
</feature>
<protein>
    <recommendedName>
        <fullName evidence="1">F-box domain-containing protein</fullName>
    </recommendedName>
</protein>
<dbReference type="Gene3D" id="3.80.10.10">
    <property type="entry name" value="Ribonuclease Inhibitor"/>
    <property type="match status" value="1"/>
</dbReference>
<dbReference type="Proteomes" id="UP001562425">
    <property type="component" value="Unassembled WGS sequence"/>
</dbReference>
<dbReference type="InterPro" id="IPR036047">
    <property type="entry name" value="F-box-like_dom_sf"/>
</dbReference>
<keyword evidence="3" id="KW-1185">Reference proteome</keyword>
<organism evidence="2 3">
    <name type="scientific">Culex pipiens pipiens</name>
    <name type="common">Northern house mosquito</name>
    <dbReference type="NCBI Taxonomy" id="38569"/>
    <lineage>
        <taxon>Eukaryota</taxon>
        <taxon>Metazoa</taxon>
        <taxon>Ecdysozoa</taxon>
        <taxon>Arthropoda</taxon>
        <taxon>Hexapoda</taxon>
        <taxon>Insecta</taxon>
        <taxon>Pterygota</taxon>
        <taxon>Neoptera</taxon>
        <taxon>Endopterygota</taxon>
        <taxon>Diptera</taxon>
        <taxon>Nematocera</taxon>
        <taxon>Culicoidea</taxon>
        <taxon>Culicidae</taxon>
        <taxon>Culicinae</taxon>
        <taxon>Culicini</taxon>
        <taxon>Culex</taxon>
        <taxon>Culex</taxon>
    </lineage>
</organism>
<evidence type="ECO:0000259" key="1">
    <source>
        <dbReference type="PROSITE" id="PS50181"/>
    </source>
</evidence>
<dbReference type="Gene3D" id="1.20.1280.50">
    <property type="match status" value="1"/>
</dbReference>
<dbReference type="PROSITE" id="PS50181">
    <property type="entry name" value="FBOX"/>
    <property type="match status" value="1"/>
</dbReference>
<proteinExistence type="predicted"/>
<name>A0ABD1DMM1_CULPP</name>
<dbReference type="InterPro" id="IPR055411">
    <property type="entry name" value="LRR_FXL15/At3g58940/PEG3-like"/>
</dbReference>
<dbReference type="InterPro" id="IPR001810">
    <property type="entry name" value="F-box_dom"/>
</dbReference>
<dbReference type="PANTHER" id="PTHR16134:SF119">
    <property type="entry name" value="AT02038P-RELATED"/>
    <property type="match status" value="1"/>
</dbReference>
<dbReference type="Pfam" id="PF24758">
    <property type="entry name" value="LRR_At5g56370"/>
    <property type="match status" value="1"/>
</dbReference>
<dbReference type="CDD" id="cd09917">
    <property type="entry name" value="F-box_SF"/>
    <property type="match status" value="1"/>
</dbReference>
<evidence type="ECO:0000313" key="3">
    <source>
        <dbReference type="Proteomes" id="UP001562425"/>
    </source>
</evidence>
<sequence>MPKRKHLTRSRAGAKRPSIDLPLPPELLERIFLNLEFKELLQARRTCRRWRDAIASCPELRDRFLLQFPHDRAITKINRNYKPLGDFPAANVQFKLADYSKIGSINAWWPRVASTVTCLAMRGCEFAVDVLRHVPNLKSLELDSARIGGVGRVDFKLKNLRKLALKEARPGPLSGMIVRLEVLECRSEVEDLEDLRSIVSLIKSAQTSLVELILDVPASYLQDIAQLTELRLKKDLTIVDSLDEEPLHTMLRSQSNLKRLELKFASPIIDYNEDQELNTLPAIPTGLSTLEHLRIECVDDSGWPKLNFQRGCRFPKLKQLHLEALVVKGESLRRSLRYSPNLTQLTLDSCDFTSWNQLLRVITQPKALRSLSFTTYEVMKTLEEEPISAKPCKSLRYLQLNVPELDEVPQARVFALFRLFPHLTELRIESGVDDELVKEVCRKLTRLERLTLRVGSTTHRAVLYIRHYCRNLKYLTLMGIWKLEIEDMHYFVQKLDRFSHGRFEFVGELRYLILDCVKLNESDSDSDVDLF</sequence>
<gene>
    <name evidence="2" type="ORF">pipiens_006967</name>
</gene>
<dbReference type="AlphaFoldDB" id="A0ABD1DMM1"/>
<dbReference type="Pfam" id="PF00646">
    <property type="entry name" value="F-box"/>
    <property type="match status" value="1"/>
</dbReference>
<evidence type="ECO:0000313" key="2">
    <source>
        <dbReference type="EMBL" id="KAL1400998.1"/>
    </source>
</evidence>
<reference evidence="2 3" key="1">
    <citation type="submission" date="2024-05" db="EMBL/GenBank/DDBJ databases">
        <title>Culex pipiens pipiens assembly and annotation.</title>
        <authorList>
            <person name="Alout H."/>
            <person name="Durand T."/>
        </authorList>
    </citation>
    <scope>NUCLEOTIDE SEQUENCE [LARGE SCALE GENOMIC DNA]</scope>
    <source>
        <strain evidence="2">HA-2024</strain>
        <tissue evidence="2">Whole body</tissue>
    </source>
</reference>
<dbReference type="SUPFAM" id="SSF52047">
    <property type="entry name" value="RNI-like"/>
    <property type="match status" value="1"/>
</dbReference>
<dbReference type="InterPro" id="IPR032675">
    <property type="entry name" value="LRR_dom_sf"/>
</dbReference>
<dbReference type="EMBL" id="JBEHCU010005074">
    <property type="protein sequence ID" value="KAL1400998.1"/>
    <property type="molecule type" value="Genomic_DNA"/>
</dbReference>